<feature type="transmembrane region" description="Helical" evidence="2">
    <location>
        <begin position="276"/>
        <end position="293"/>
    </location>
</feature>
<dbReference type="Proteomes" id="UP000072605">
    <property type="component" value="Unassembled WGS sequence"/>
</dbReference>
<keyword evidence="2" id="KW-0472">Membrane</keyword>
<feature type="region of interest" description="Disordered" evidence="1">
    <location>
        <begin position="24"/>
        <end position="66"/>
    </location>
</feature>
<evidence type="ECO:0000256" key="1">
    <source>
        <dbReference type="SAM" id="MobiDB-lite"/>
    </source>
</evidence>
<feature type="transmembrane region" description="Helical" evidence="2">
    <location>
        <begin position="214"/>
        <end position="232"/>
    </location>
</feature>
<feature type="transmembrane region" description="Helical" evidence="2">
    <location>
        <begin position="420"/>
        <end position="443"/>
    </location>
</feature>
<reference evidence="3 4" key="1">
    <citation type="journal article" date="2016" name="Front. Microbiol.">
        <title>Genomic Resource of Rice Seed Associated Bacteria.</title>
        <authorList>
            <person name="Midha S."/>
            <person name="Bansal K."/>
            <person name="Sharma S."/>
            <person name="Kumar N."/>
            <person name="Patil P.P."/>
            <person name="Chaudhry V."/>
            <person name="Patil P.B."/>
        </authorList>
    </citation>
    <scope>NUCLEOTIDE SEQUENCE [LARGE SCALE GENOMIC DNA]</scope>
    <source>
        <strain evidence="3 4">RSA11</strain>
    </source>
</reference>
<feature type="transmembrane region" description="Helical" evidence="2">
    <location>
        <begin position="76"/>
        <end position="101"/>
    </location>
</feature>
<feature type="transmembrane region" description="Helical" evidence="2">
    <location>
        <begin position="167"/>
        <end position="184"/>
    </location>
</feature>
<protein>
    <recommendedName>
        <fullName evidence="5">DUF2339 domain-containing protein</fullName>
    </recommendedName>
</protein>
<feature type="transmembrane region" description="Helical" evidence="2">
    <location>
        <begin position="113"/>
        <end position="131"/>
    </location>
</feature>
<feature type="transmembrane region" description="Helical" evidence="2">
    <location>
        <begin position="241"/>
        <end position="264"/>
    </location>
</feature>
<feature type="transmembrane region" description="Helical" evidence="2">
    <location>
        <begin position="191"/>
        <end position="208"/>
    </location>
</feature>
<evidence type="ECO:0008006" key="5">
    <source>
        <dbReference type="Google" id="ProtNLM"/>
    </source>
</evidence>
<feature type="transmembrane region" description="Helical" evidence="2">
    <location>
        <begin position="305"/>
        <end position="338"/>
    </location>
</feature>
<dbReference type="InterPro" id="IPR019286">
    <property type="entry name" value="DUF2339_TM"/>
</dbReference>
<dbReference type="PANTHER" id="PTHR38434:SF1">
    <property type="entry name" value="BLL2549 PROTEIN"/>
    <property type="match status" value="1"/>
</dbReference>
<feature type="transmembrane region" description="Helical" evidence="2">
    <location>
        <begin position="519"/>
        <end position="538"/>
    </location>
</feature>
<comment type="caution">
    <text evidence="3">The sequence shown here is derived from an EMBL/GenBank/DDBJ whole genome shotgun (WGS) entry which is preliminary data.</text>
</comment>
<name>A0AAW3MEP5_9BACL</name>
<feature type="transmembrane region" description="Helical" evidence="2">
    <location>
        <begin position="397"/>
        <end position="414"/>
    </location>
</feature>
<evidence type="ECO:0000313" key="4">
    <source>
        <dbReference type="Proteomes" id="UP000072605"/>
    </source>
</evidence>
<dbReference type="PANTHER" id="PTHR38434">
    <property type="entry name" value="BLL2549 PROTEIN"/>
    <property type="match status" value="1"/>
</dbReference>
<evidence type="ECO:0000256" key="2">
    <source>
        <dbReference type="SAM" id="Phobius"/>
    </source>
</evidence>
<gene>
    <name evidence="3" type="ORF">RSA11_03390</name>
</gene>
<feature type="transmembrane region" description="Helical" evidence="2">
    <location>
        <begin position="372"/>
        <end position="390"/>
    </location>
</feature>
<keyword evidence="2" id="KW-1133">Transmembrane helix</keyword>
<feature type="transmembrane region" description="Helical" evidence="2">
    <location>
        <begin position="138"/>
        <end position="161"/>
    </location>
</feature>
<organism evidence="3 4">
    <name type="scientific">Exiguobacterium indicum</name>
    <dbReference type="NCBI Taxonomy" id="296995"/>
    <lineage>
        <taxon>Bacteria</taxon>
        <taxon>Bacillati</taxon>
        <taxon>Bacillota</taxon>
        <taxon>Bacilli</taxon>
        <taxon>Bacillales</taxon>
        <taxon>Bacillales Family XII. Incertae Sedis</taxon>
        <taxon>Exiguobacterium</taxon>
    </lineage>
</organism>
<sequence>MEDPRITRLEQEVAALRQRVAALEGQHTSPVAPEPSEPEVSTVARPAPRPAYTKRKPVVPPPTFKEKRSREEWEQVIATVWLPRIGAIFAALGALFLFSYASVAGLISPPVRIGSGVLIGLLVIALGEYQYEKKRRELGVGLVATGTIVALAALFAGMALYQFYPPSLAFLLELVVVFIAYGLMLWMRSQALLVLVSITGFLLPYLQLSDEPNLPLFLLYEVVLFAAIFFAVDRLKAKKAFVFAWMILTIALAFGLLSLTLSWYDYDNDARRLDEWSVLLAALFGYGATSFVGRRIQFQQNVPSWLAGGVVLLTLLILDWSFGVLAAILFAGIAYVLADRLKDHAQNGVGHVALLVAVLLIPADALSWTYQLRYFLIAGLIAAFWFVPRARMPHQRLFNVGLYVVFIFSAVIDYESYQNIGLSYALTVLAMVVASTAFVLLLVQTHRDPLWKGSWQLVLVLAAIGVFTTYTLIIMELPFYRGLEETARSTTLSAAYIVLALVLVAIGRMRTSSTWRLSGLLLLTISAVKLLLFDLSFLSLFQKAFVFIGFGIVTFIISRTYFKKRKEQA</sequence>
<dbReference type="EMBL" id="LDQV01000012">
    <property type="protein sequence ID" value="KTR27723.1"/>
    <property type="molecule type" value="Genomic_DNA"/>
</dbReference>
<feature type="transmembrane region" description="Helical" evidence="2">
    <location>
        <begin position="544"/>
        <end position="562"/>
    </location>
</feature>
<dbReference type="AlphaFoldDB" id="A0AAW3MEP5"/>
<dbReference type="Pfam" id="PF10101">
    <property type="entry name" value="DUF2339"/>
    <property type="match status" value="1"/>
</dbReference>
<keyword evidence="2" id="KW-0812">Transmembrane</keyword>
<evidence type="ECO:0000313" key="3">
    <source>
        <dbReference type="EMBL" id="KTR27723.1"/>
    </source>
</evidence>
<proteinExistence type="predicted"/>
<accession>A0AAW3MEP5</accession>
<feature type="transmembrane region" description="Helical" evidence="2">
    <location>
        <begin position="455"/>
        <end position="475"/>
    </location>
</feature>
<feature type="transmembrane region" description="Helical" evidence="2">
    <location>
        <begin position="487"/>
        <end position="507"/>
    </location>
</feature>